<dbReference type="Proteomes" id="UP001620461">
    <property type="component" value="Unassembled WGS sequence"/>
</dbReference>
<evidence type="ECO:0000313" key="3">
    <source>
        <dbReference type="Proteomes" id="UP001620461"/>
    </source>
</evidence>
<feature type="transmembrane region" description="Helical" evidence="1">
    <location>
        <begin position="72"/>
        <end position="100"/>
    </location>
</feature>
<dbReference type="EMBL" id="JADIKJ010000004">
    <property type="protein sequence ID" value="MFK2899838.1"/>
    <property type="molecule type" value="Genomic_DNA"/>
</dbReference>
<feature type="transmembrane region" description="Helical" evidence="1">
    <location>
        <begin position="37"/>
        <end position="60"/>
    </location>
</feature>
<feature type="transmembrane region" description="Helical" evidence="1">
    <location>
        <begin position="144"/>
        <end position="162"/>
    </location>
</feature>
<accession>A0ABW8JFH5</accession>
<proteinExistence type="predicted"/>
<gene>
    <name evidence="2" type="ORF">ISP15_05780</name>
</gene>
<feature type="transmembrane region" description="Helical" evidence="1">
    <location>
        <begin position="106"/>
        <end position="123"/>
    </location>
</feature>
<protein>
    <submittedName>
        <fullName evidence="2">Uncharacterized protein</fullName>
    </submittedName>
</protein>
<evidence type="ECO:0000313" key="2">
    <source>
        <dbReference type="EMBL" id="MFK2899838.1"/>
    </source>
</evidence>
<evidence type="ECO:0000256" key="1">
    <source>
        <dbReference type="SAM" id="Phobius"/>
    </source>
</evidence>
<comment type="caution">
    <text evidence="2">The sequence shown here is derived from an EMBL/GenBank/DDBJ whole genome shotgun (WGS) entry which is preliminary data.</text>
</comment>
<feature type="transmembrane region" description="Helical" evidence="1">
    <location>
        <begin position="12"/>
        <end position="31"/>
    </location>
</feature>
<keyword evidence="1" id="KW-0472">Membrane</keyword>
<dbReference type="RefSeq" id="WP_404546016.1">
    <property type="nucleotide sequence ID" value="NZ_JADIKJ010000004.1"/>
</dbReference>
<keyword evidence="3" id="KW-1185">Reference proteome</keyword>
<name>A0ABW8JFH5_9GAMM</name>
<keyword evidence="1" id="KW-1133">Transmembrane helix</keyword>
<keyword evidence="1" id="KW-0812">Transmembrane</keyword>
<sequence length="200" mass="21617">MSRLSEKQYTPRVLVAMMFYTGLMLLAWPLVRTMASVPLKVCLALAPVVPMLYVISLMARRIRDSDELEQRLHLVGLGVATAVLGALSLIGGFLSAAGILKLDGAVLIWVFPVTVICYGMTRWRLARGYGVNAACDDDAAVPRYVWLLLGGCIGLATAWFSRHSLDDVRVGFLCGTGAGLLGAGLAGGIARWQRRRQSHG</sequence>
<organism evidence="2 3">
    <name type="scientific">Dyella jejuensis</name>
    <dbReference type="NCBI Taxonomy" id="1432009"/>
    <lineage>
        <taxon>Bacteria</taxon>
        <taxon>Pseudomonadati</taxon>
        <taxon>Pseudomonadota</taxon>
        <taxon>Gammaproteobacteria</taxon>
        <taxon>Lysobacterales</taxon>
        <taxon>Rhodanobacteraceae</taxon>
        <taxon>Dyella</taxon>
    </lineage>
</organism>
<feature type="transmembrane region" description="Helical" evidence="1">
    <location>
        <begin position="168"/>
        <end position="190"/>
    </location>
</feature>
<reference evidence="2 3" key="1">
    <citation type="submission" date="2020-10" db="EMBL/GenBank/DDBJ databases">
        <title>Phylogeny of dyella-like bacteria.</title>
        <authorList>
            <person name="Fu J."/>
        </authorList>
    </citation>
    <scope>NUCLEOTIDE SEQUENCE [LARGE SCALE GENOMIC DNA]</scope>
    <source>
        <strain evidence="2 3">JP1</strain>
    </source>
</reference>